<dbReference type="GO" id="GO:0070531">
    <property type="term" value="C:BRCA1-A complex"/>
    <property type="evidence" value="ECO:0007669"/>
    <property type="project" value="TreeGrafter"/>
</dbReference>
<dbReference type="Gene3D" id="3.30.40.10">
    <property type="entry name" value="Zinc/RING finger domain, C3HC4 (zinc finger)"/>
    <property type="match status" value="1"/>
</dbReference>
<dbReference type="AlphaFoldDB" id="A0A0N1I8Y4"/>
<dbReference type="GO" id="GO:0031436">
    <property type="term" value="C:BRCA1-BARD1 complex"/>
    <property type="evidence" value="ECO:0007669"/>
    <property type="project" value="TreeGrafter"/>
</dbReference>
<keyword evidence="2 3" id="KW-0040">ANK repeat</keyword>
<dbReference type="InterPro" id="IPR013083">
    <property type="entry name" value="Znf_RING/FYVE/PHD"/>
</dbReference>
<feature type="repeat" description="ANK" evidence="3">
    <location>
        <begin position="220"/>
        <end position="252"/>
    </location>
</feature>
<evidence type="ECO:0000256" key="1">
    <source>
        <dbReference type="ARBA" id="ARBA00022737"/>
    </source>
</evidence>
<dbReference type="InterPro" id="IPR002110">
    <property type="entry name" value="Ankyrin_rpt"/>
</dbReference>
<dbReference type="Pfam" id="PF00533">
    <property type="entry name" value="BRCT"/>
    <property type="match status" value="1"/>
</dbReference>
<proteinExistence type="predicted"/>
<keyword evidence="1" id="KW-0677">Repeat</keyword>
<protein>
    <submittedName>
        <fullName evidence="5">BRCA1-associated RING domain protein 1</fullName>
    </submittedName>
</protein>
<dbReference type="SMART" id="SM00292">
    <property type="entry name" value="BRCT"/>
    <property type="match status" value="2"/>
</dbReference>
<evidence type="ECO:0000256" key="2">
    <source>
        <dbReference type="ARBA" id="ARBA00023043"/>
    </source>
</evidence>
<dbReference type="InterPro" id="IPR036770">
    <property type="entry name" value="Ankyrin_rpt-contain_sf"/>
</dbReference>
<accession>A0A0N1I8Y4</accession>
<dbReference type="Pfam" id="PF12796">
    <property type="entry name" value="Ank_2"/>
    <property type="match status" value="1"/>
</dbReference>
<sequence>MNSFLMALEAVKQDYTCRACKQLCKKPVTLMCCFHYICEEHFEDLTKCPSCDIPLLDKPIFKDDRLDASVKSTIELDKIFSPYKTEASTIHLSKESSISKVNKNAKKHTTKTMEKENSKTTLHKKVISEIPNTSLPATATSSKLTRKVEKRNKKGETALHVSCRLGKTDRVRQLLNDGANSNTKDNAGWTPLHEAVQSGRLDLVRLLLQYNTLVNVPGPDNETPLHEAIRYNHRDIVNLLVTHGADLDAKNSKGETPIQLATGEMRKILETAAENVIHSQTANLSHISLIQMELDFDDIHIYCISKYNPIQNKLKTLTKHHKNVHIEPKFTKQVTHLIVDANEGICLPNLDILKGIIYSIWILSTDWILKSTENNLEPFIDYEIKGVGTINFNGPIKSRYNKYKQLPGLFNGCHFYLYNLNTNYEISKTLILNKTILSKLIIDAGGVVLRRIPNPESIPETERLVPYHAKKGGKLEICSHYIIFRDMYEPMYNMKHLKALPISWLLECIEKYELCEPE</sequence>
<evidence type="ECO:0000256" key="3">
    <source>
        <dbReference type="PROSITE-ProRule" id="PRU00023"/>
    </source>
</evidence>
<dbReference type="PANTHER" id="PTHR24171">
    <property type="entry name" value="ANKYRIN REPEAT DOMAIN-CONTAINING PROTEIN 39-RELATED"/>
    <property type="match status" value="1"/>
</dbReference>
<dbReference type="PRINTS" id="PR01415">
    <property type="entry name" value="ANKYRIN"/>
</dbReference>
<dbReference type="Gene3D" id="1.25.40.20">
    <property type="entry name" value="Ankyrin repeat-containing domain"/>
    <property type="match status" value="1"/>
</dbReference>
<dbReference type="STRING" id="76193.A0A0N1I8Y4"/>
<feature type="domain" description="BRCT" evidence="4">
    <location>
        <begin position="405"/>
        <end position="518"/>
    </location>
</feature>
<dbReference type="Pfam" id="PF00023">
    <property type="entry name" value="Ank"/>
    <property type="match status" value="1"/>
</dbReference>
<dbReference type="PROSITE" id="PS50088">
    <property type="entry name" value="ANK_REPEAT"/>
    <property type="match status" value="3"/>
</dbReference>
<gene>
    <name evidence="5" type="ORF">RR48_04610</name>
</gene>
<feature type="repeat" description="ANK" evidence="3">
    <location>
        <begin position="187"/>
        <end position="219"/>
    </location>
</feature>
<dbReference type="PROSITE" id="PS50172">
    <property type="entry name" value="BRCT"/>
    <property type="match status" value="2"/>
</dbReference>
<dbReference type="PROSITE" id="PS50297">
    <property type="entry name" value="ANK_REP_REGION"/>
    <property type="match status" value="3"/>
</dbReference>
<dbReference type="EMBL" id="KQ460254">
    <property type="protein sequence ID" value="KPJ16345.1"/>
    <property type="molecule type" value="Genomic_DNA"/>
</dbReference>
<dbReference type="SUPFAM" id="SSF57850">
    <property type="entry name" value="RING/U-box"/>
    <property type="match status" value="1"/>
</dbReference>
<keyword evidence="6" id="KW-1185">Reference proteome</keyword>
<dbReference type="GO" id="GO:0004842">
    <property type="term" value="F:ubiquitin-protein transferase activity"/>
    <property type="evidence" value="ECO:0007669"/>
    <property type="project" value="TreeGrafter"/>
</dbReference>
<evidence type="ECO:0000259" key="4">
    <source>
        <dbReference type="PROSITE" id="PS50172"/>
    </source>
</evidence>
<dbReference type="InterPro" id="IPR036420">
    <property type="entry name" value="BRCT_dom_sf"/>
</dbReference>
<dbReference type="Gene3D" id="3.40.50.10190">
    <property type="entry name" value="BRCT domain"/>
    <property type="match status" value="2"/>
</dbReference>
<evidence type="ECO:0000313" key="5">
    <source>
        <dbReference type="EMBL" id="KPJ16345.1"/>
    </source>
</evidence>
<dbReference type="PANTHER" id="PTHR24171:SF8">
    <property type="entry name" value="BRCA1-ASSOCIATED RING DOMAIN PROTEIN 1"/>
    <property type="match status" value="1"/>
</dbReference>
<organism evidence="5 6">
    <name type="scientific">Papilio machaon</name>
    <name type="common">Old World swallowtail butterfly</name>
    <dbReference type="NCBI Taxonomy" id="76193"/>
    <lineage>
        <taxon>Eukaryota</taxon>
        <taxon>Metazoa</taxon>
        <taxon>Ecdysozoa</taxon>
        <taxon>Arthropoda</taxon>
        <taxon>Hexapoda</taxon>
        <taxon>Insecta</taxon>
        <taxon>Pterygota</taxon>
        <taxon>Neoptera</taxon>
        <taxon>Endopterygota</taxon>
        <taxon>Lepidoptera</taxon>
        <taxon>Glossata</taxon>
        <taxon>Ditrysia</taxon>
        <taxon>Papilionoidea</taxon>
        <taxon>Papilionidae</taxon>
        <taxon>Papilioninae</taxon>
        <taxon>Papilio</taxon>
    </lineage>
</organism>
<dbReference type="InParanoid" id="A0A0N1I8Y4"/>
<dbReference type="InterPro" id="IPR001357">
    <property type="entry name" value="BRCT_dom"/>
</dbReference>
<dbReference type="Proteomes" id="UP000053240">
    <property type="component" value="Unassembled WGS sequence"/>
</dbReference>
<feature type="repeat" description="ANK" evidence="3">
    <location>
        <begin position="154"/>
        <end position="186"/>
    </location>
</feature>
<dbReference type="GO" id="GO:0085020">
    <property type="term" value="P:protein K6-linked ubiquitination"/>
    <property type="evidence" value="ECO:0007669"/>
    <property type="project" value="TreeGrafter"/>
</dbReference>
<dbReference type="SUPFAM" id="SSF52113">
    <property type="entry name" value="BRCT domain"/>
    <property type="match status" value="2"/>
</dbReference>
<reference evidence="5 6" key="1">
    <citation type="journal article" date="2015" name="Nat. Commun.">
        <title>Outbred genome sequencing and CRISPR/Cas9 gene editing in butterflies.</title>
        <authorList>
            <person name="Li X."/>
            <person name="Fan D."/>
            <person name="Zhang W."/>
            <person name="Liu G."/>
            <person name="Zhang L."/>
            <person name="Zhao L."/>
            <person name="Fang X."/>
            <person name="Chen L."/>
            <person name="Dong Y."/>
            <person name="Chen Y."/>
            <person name="Ding Y."/>
            <person name="Zhao R."/>
            <person name="Feng M."/>
            <person name="Zhu Y."/>
            <person name="Feng Y."/>
            <person name="Jiang X."/>
            <person name="Zhu D."/>
            <person name="Xiang H."/>
            <person name="Feng X."/>
            <person name="Li S."/>
            <person name="Wang J."/>
            <person name="Zhang G."/>
            <person name="Kronforst M.R."/>
            <person name="Wang W."/>
        </authorList>
    </citation>
    <scope>NUCLEOTIDE SEQUENCE [LARGE SCALE GENOMIC DNA]</scope>
    <source>
        <strain evidence="5">Ya'a_city_454_Pm</strain>
        <tissue evidence="5">Whole body</tissue>
    </source>
</reference>
<feature type="domain" description="BRCT" evidence="4">
    <location>
        <begin position="326"/>
        <end position="375"/>
    </location>
</feature>
<evidence type="ECO:0000313" key="6">
    <source>
        <dbReference type="Proteomes" id="UP000053240"/>
    </source>
</evidence>
<dbReference type="SMART" id="SM00248">
    <property type="entry name" value="ANK"/>
    <property type="match status" value="3"/>
</dbReference>
<dbReference type="SUPFAM" id="SSF48403">
    <property type="entry name" value="Ankyrin repeat"/>
    <property type="match status" value="1"/>
</dbReference>
<name>A0A0N1I8Y4_PAPMA</name>